<evidence type="ECO:0000313" key="2">
    <source>
        <dbReference type="Proteomes" id="UP000009168"/>
    </source>
</evidence>
<evidence type="ECO:0000313" key="1">
    <source>
        <dbReference type="EMBL" id="EAS00663.1"/>
    </source>
</evidence>
<dbReference type="InParanoid" id="I7M941"/>
<dbReference type="Proteomes" id="UP000009168">
    <property type="component" value="Unassembled WGS sequence"/>
</dbReference>
<dbReference type="HOGENOM" id="CLU_699252_0_0_1"/>
<accession>I7M941</accession>
<dbReference type="RefSeq" id="XP_001020908.1">
    <property type="nucleotide sequence ID" value="XM_001020908.3"/>
</dbReference>
<dbReference type="SUPFAM" id="SSF53474">
    <property type="entry name" value="alpha/beta-Hydrolases"/>
    <property type="match status" value="1"/>
</dbReference>
<name>I7M941_TETTS</name>
<gene>
    <name evidence="1" type="ORF">TTHERM_00412140</name>
</gene>
<dbReference type="GeneID" id="7825764"/>
<organism evidence="1 2">
    <name type="scientific">Tetrahymena thermophila (strain SB210)</name>
    <dbReference type="NCBI Taxonomy" id="312017"/>
    <lineage>
        <taxon>Eukaryota</taxon>
        <taxon>Sar</taxon>
        <taxon>Alveolata</taxon>
        <taxon>Ciliophora</taxon>
        <taxon>Intramacronucleata</taxon>
        <taxon>Oligohymenophorea</taxon>
        <taxon>Hymenostomatida</taxon>
        <taxon>Tetrahymenina</taxon>
        <taxon>Tetrahymenidae</taxon>
        <taxon>Tetrahymena</taxon>
    </lineage>
</organism>
<dbReference type="Gene3D" id="3.40.50.1820">
    <property type="entry name" value="alpha/beta hydrolase"/>
    <property type="match status" value="1"/>
</dbReference>
<dbReference type="InterPro" id="IPR029058">
    <property type="entry name" value="AB_hydrolase_fold"/>
</dbReference>
<reference evidence="2" key="1">
    <citation type="journal article" date="2006" name="PLoS Biol.">
        <title>Macronuclear genome sequence of the ciliate Tetrahymena thermophila, a model eukaryote.</title>
        <authorList>
            <person name="Eisen J.A."/>
            <person name="Coyne R.S."/>
            <person name="Wu M."/>
            <person name="Wu D."/>
            <person name="Thiagarajan M."/>
            <person name="Wortman J.R."/>
            <person name="Badger J.H."/>
            <person name="Ren Q."/>
            <person name="Amedeo P."/>
            <person name="Jones K.M."/>
            <person name="Tallon L.J."/>
            <person name="Delcher A.L."/>
            <person name="Salzberg S.L."/>
            <person name="Silva J.C."/>
            <person name="Haas B.J."/>
            <person name="Majoros W.H."/>
            <person name="Farzad M."/>
            <person name="Carlton J.M."/>
            <person name="Smith R.K. Jr."/>
            <person name="Garg J."/>
            <person name="Pearlman R.E."/>
            <person name="Karrer K.M."/>
            <person name="Sun L."/>
            <person name="Manning G."/>
            <person name="Elde N.C."/>
            <person name="Turkewitz A.P."/>
            <person name="Asai D.J."/>
            <person name="Wilkes D.E."/>
            <person name="Wang Y."/>
            <person name="Cai H."/>
            <person name="Collins K."/>
            <person name="Stewart B.A."/>
            <person name="Lee S.R."/>
            <person name="Wilamowska K."/>
            <person name="Weinberg Z."/>
            <person name="Ruzzo W.L."/>
            <person name="Wloga D."/>
            <person name="Gaertig J."/>
            <person name="Frankel J."/>
            <person name="Tsao C.-C."/>
            <person name="Gorovsky M.A."/>
            <person name="Keeling P.J."/>
            <person name="Waller R.F."/>
            <person name="Patron N.J."/>
            <person name="Cherry J.M."/>
            <person name="Stover N.A."/>
            <person name="Krieger C.J."/>
            <person name="del Toro C."/>
            <person name="Ryder H.F."/>
            <person name="Williamson S.C."/>
            <person name="Barbeau R.A."/>
            <person name="Hamilton E.P."/>
            <person name="Orias E."/>
        </authorList>
    </citation>
    <scope>NUCLEOTIDE SEQUENCE [LARGE SCALE GENOMIC DNA]</scope>
    <source>
        <strain evidence="2">SB210</strain>
    </source>
</reference>
<protein>
    <recommendedName>
        <fullName evidence="3">Alpha/beta hydrolase family protein</fullName>
    </recommendedName>
</protein>
<keyword evidence="2" id="KW-1185">Reference proteome</keyword>
<dbReference type="AlphaFoldDB" id="I7M941"/>
<dbReference type="EMBL" id="GG662612">
    <property type="protein sequence ID" value="EAS00663.1"/>
    <property type="molecule type" value="Genomic_DNA"/>
</dbReference>
<proteinExistence type="predicted"/>
<dbReference type="OrthoDB" id="8119704at2759"/>
<sequence>MASKEIFKFTGLPRIENKPLFKQIDKVAKENEQKFGIEYFTKGQKFAFQETIRKATFKNGWYCYYTDNLEKLKEGQSFHNSQIVVTIHGWPGDPKEMAGLQQTITDPSQNPSGSLLCRWINFMVPGMDGEIEIFRGNYHGYLDELGDLIMMLLRDHLQINRQVISLGYSGGTVMWRFCHKKYPKMFKAHINIAGPTILWIPAHTYMYSVFNRYDQEYGLRKNPELFESIEFRRHLFQRFKSDHDGNYFEFENVPIMCNDPETLMIWFKAFMTVGDEGWTEYYQMGHNDLPILKFYCCGEFDPLIDTDLMRYEYYFYTYIKQRFEFMTEAEKDLVRNDPILNQITNFNFENVQENFIFVMKKTGHTIHTKRSRELSKPMRCFIQLIEKLPVDYYYKNAIRNPPGVIPPGTFLPKL</sequence>
<evidence type="ECO:0008006" key="3">
    <source>
        <dbReference type="Google" id="ProtNLM"/>
    </source>
</evidence>
<dbReference type="KEGG" id="tet:TTHERM_00412140"/>